<name>A0A8J7QH10_9BACT</name>
<evidence type="ECO:0000313" key="1">
    <source>
        <dbReference type="EMBL" id="MBO1322215.1"/>
    </source>
</evidence>
<dbReference type="Proteomes" id="UP000664417">
    <property type="component" value="Unassembled WGS sequence"/>
</dbReference>
<comment type="caution">
    <text evidence="1">The sequence shown here is derived from an EMBL/GenBank/DDBJ whole genome shotgun (WGS) entry which is preliminary data.</text>
</comment>
<dbReference type="AlphaFoldDB" id="A0A8J7QH10"/>
<gene>
    <name evidence="1" type="ORF">J3U88_27320</name>
</gene>
<reference evidence="1" key="1">
    <citation type="submission" date="2021-03" db="EMBL/GenBank/DDBJ databases">
        <authorList>
            <person name="Wang G."/>
        </authorList>
    </citation>
    <scope>NUCLEOTIDE SEQUENCE</scope>
    <source>
        <strain evidence="1">KCTC 12899</strain>
    </source>
</reference>
<evidence type="ECO:0000313" key="2">
    <source>
        <dbReference type="Proteomes" id="UP000664417"/>
    </source>
</evidence>
<accession>A0A8J7QH10</accession>
<sequence>MSVNQDLLSILEEGRHLVLQEFPQAQFCEAEWRRQESDAWRFVYNDPATRGTVLLVHGANGFETPRHIDAGWLEDRVIPFPVPMRLKVAENLAQKAGFDGELDRITLRWPLFPGSNEPCYRFDIPSQHVHVFVGVYTHQVHTSPLNV</sequence>
<protein>
    <submittedName>
        <fullName evidence="1">Uncharacterized protein</fullName>
    </submittedName>
</protein>
<dbReference type="RefSeq" id="WP_207862188.1">
    <property type="nucleotide sequence ID" value="NZ_JAFREP010000033.1"/>
</dbReference>
<proteinExistence type="predicted"/>
<keyword evidence="2" id="KW-1185">Reference proteome</keyword>
<dbReference type="EMBL" id="JAFREP010000033">
    <property type="protein sequence ID" value="MBO1322215.1"/>
    <property type="molecule type" value="Genomic_DNA"/>
</dbReference>
<organism evidence="1 2">
    <name type="scientific">Acanthopleuribacter pedis</name>
    <dbReference type="NCBI Taxonomy" id="442870"/>
    <lineage>
        <taxon>Bacteria</taxon>
        <taxon>Pseudomonadati</taxon>
        <taxon>Acidobacteriota</taxon>
        <taxon>Holophagae</taxon>
        <taxon>Acanthopleuribacterales</taxon>
        <taxon>Acanthopleuribacteraceae</taxon>
        <taxon>Acanthopleuribacter</taxon>
    </lineage>
</organism>